<feature type="non-terminal residue" evidence="1">
    <location>
        <position position="1"/>
    </location>
</feature>
<name>A0A2T9Y626_9FUNG</name>
<evidence type="ECO:0000313" key="2">
    <source>
        <dbReference type="Proteomes" id="UP000245383"/>
    </source>
</evidence>
<comment type="caution">
    <text evidence="1">The sequence shown here is derived from an EMBL/GenBank/DDBJ whole genome shotgun (WGS) entry which is preliminary data.</text>
</comment>
<reference evidence="1 2" key="1">
    <citation type="journal article" date="2018" name="MBio">
        <title>Comparative Genomics Reveals the Core Gene Toolbox for the Fungus-Insect Symbiosis.</title>
        <authorList>
            <person name="Wang Y."/>
            <person name="Stata M."/>
            <person name="Wang W."/>
            <person name="Stajich J.E."/>
            <person name="White M.M."/>
            <person name="Moncalvo J.M."/>
        </authorList>
    </citation>
    <scope>NUCLEOTIDE SEQUENCE [LARGE SCALE GENOMIC DNA]</scope>
    <source>
        <strain evidence="1 2">SWE-8-4</strain>
    </source>
</reference>
<dbReference type="Proteomes" id="UP000245383">
    <property type="component" value="Unassembled WGS sequence"/>
</dbReference>
<keyword evidence="2" id="KW-1185">Reference proteome</keyword>
<protein>
    <submittedName>
        <fullName evidence="1">Uncharacterized protein</fullName>
    </submittedName>
</protein>
<gene>
    <name evidence="1" type="ORF">BB561_006166</name>
</gene>
<evidence type="ECO:0000313" key="1">
    <source>
        <dbReference type="EMBL" id="PVU87809.1"/>
    </source>
</evidence>
<accession>A0A2T9Y626</accession>
<dbReference type="AlphaFoldDB" id="A0A2T9Y626"/>
<dbReference type="EMBL" id="MBFR01000443">
    <property type="protein sequence ID" value="PVU87809.1"/>
    <property type="molecule type" value="Genomic_DNA"/>
</dbReference>
<organism evidence="1 2">
    <name type="scientific">Smittium simulii</name>
    <dbReference type="NCBI Taxonomy" id="133385"/>
    <lineage>
        <taxon>Eukaryota</taxon>
        <taxon>Fungi</taxon>
        <taxon>Fungi incertae sedis</taxon>
        <taxon>Zoopagomycota</taxon>
        <taxon>Kickxellomycotina</taxon>
        <taxon>Harpellomycetes</taxon>
        <taxon>Harpellales</taxon>
        <taxon>Legeriomycetaceae</taxon>
        <taxon>Smittium</taxon>
    </lineage>
</organism>
<sequence>IKMLSDSAVNPKNTDSTGSKLILTFQRMSKWALKVCLQTSKQIILKNKLSIKKKRLKTTIKTICDALAQAYPLQ</sequence>
<proteinExistence type="predicted"/>